<accession>X1EV46</accession>
<dbReference type="AlphaFoldDB" id="X1EV46"/>
<sequence>WAFSQGAMTITAEDYAGAMINMTDTISERFIVEHVNHSDAELSVWIYNYGEVDIEVKINYDDVTKPEDSDDWIEVASKDIKHFKIMDFNPAPRELNVKIYSKRGNNVFYRYVVPS</sequence>
<protein>
    <submittedName>
        <fullName evidence="1">Uncharacterized protein</fullName>
    </submittedName>
</protein>
<feature type="non-terminal residue" evidence="1">
    <location>
        <position position="1"/>
    </location>
</feature>
<reference evidence="1" key="1">
    <citation type="journal article" date="2014" name="Front. Microbiol.">
        <title>High frequency of phylogenetically diverse reductive dehalogenase-homologous genes in deep subseafloor sedimentary metagenomes.</title>
        <authorList>
            <person name="Kawai M."/>
            <person name="Futagami T."/>
            <person name="Toyoda A."/>
            <person name="Takaki Y."/>
            <person name="Nishi S."/>
            <person name="Hori S."/>
            <person name="Arai W."/>
            <person name="Tsubouchi T."/>
            <person name="Morono Y."/>
            <person name="Uchiyama I."/>
            <person name="Ito T."/>
            <person name="Fujiyama A."/>
            <person name="Inagaki F."/>
            <person name="Takami H."/>
        </authorList>
    </citation>
    <scope>NUCLEOTIDE SEQUENCE</scope>
    <source>
        <strain evidence="1">Expedition CK06-06</strain>
    </source>
</reference>
<evidence type="ECO:0000313" key="1">
    <source>
        <dbReference type="EMBL" id="GAH21034.1"/>
    </source>
</evidence>
<comment type="caution">
    <text evidence="1">The sequence shown here is derived from an EMBL/GenBank/DDBJ whole genome shotgun (WGS) entry which is preliminary data.</text>
</comment>
<organism evidence="1">
    <name type="scientific">marine sediment metagenome</name>
    <dbReference type="NCBI Taxonomy" id="412755"/>
    <lineage>
        <taxon>unclassified sequences</taxon>
        <taxon>metagenomes</taxon>
        <taxon>ecological metagenomes</taxon>
    </lineage>
</organism>
<gene>
    <name evidence="1" type="ORF">S03H2_09027</name>
</gene>
<name>X1EV46_9ZZZZ</name>
<dbReference type="EMBL" id="BARU01004502">
    <property type="protein sequence ID" value="GAH21034.1"/>
    <property type="molecule type" value="Genomic_DNA"/>
</dbReference>
<proteinExistence type="predicted"/>